<feature type="domain" description="Bulb-type lectin" evidence="3">
    <location>
        <begin position="9"/>
        <end position="132"/>
    </location>
</feature>
<dbReference type="PANTHER" id="PTHR32444:SF235">
    <property type="entry name" value="OS01G0783900 PROTEIN"/>
    <property type="match status" value="1"/>
</dbReference>
<evidence type="ECO:0000256" key="1">
    <source>
        <dbReference type="ARBA" id="ARBA00022729"/>
    </source>
</evidence>
<dbReference type="FunFam" id="2.90.10.10:FF:000004">
    <property type="entry name" value="G-type lectin S-receptor-like serine/threonine-protein kinase"/>
    <property type="match status" value="1"/>
</dbReference>
<dbReference type="SMART" id="SM00108">
    <property type="entry name" value="B_lectin"/>
    <property type="match status" value="1"/>
</dbReference>
<evidence type="ECO:0000256" key="2">
    <source>
        <dbReference type="ARBA" id="ARBA00023180"/>
    </source>
</evidence>
<keyword evidence="2" id="KW-0325">Glycoprotein</keyword>
<dbReference type="SUPFAM" id="SSF51110">
    <property type="entry name" value="alpha-D-mannose-specific plant lectins"/>
    <property type="match status" value="1"/>
</dbReference>
<evidence type="ECO:0000313" key="5">
    <source>
        <dbReference type="Proteomes" id="UP001408789"/>
    </source>
</evidence>
<dbReference type="Gene3D" id="2.90.10.10">
    <property type="entry name" value="Bulb-type lectin domain"/>
    <property type="match status" value="1"/>
</dbReference>
<dbReference type="Proteomes" id="UP001408789">
    <property type="component" value="Unassembled WGS sequence"/>
</dbReference>
<sequence length="197" mass="21812">MLRTSGSSLDTIVVHQNFLDGETIVSGNATFELGFFSPGGSKNRYLGIWYKNITPRVVVWVANRETPLIDTSGLVKLSSQGILSLVNGSGTTIWSSNSSIFDANVNPIAQLLDTGNLVIVNENKTTNKKIFIWQSFDYPGDTYLPGMKTGKNFVTGREMYLTSWRSEEDPSPGLAVILVLFTLSKRNWRPDAEREGK</sequence>
<keyword evidence="1" id="KW-0732">Signal</keyword>
<dbReference type="PROSITE" id="PS50927">
    <property type="entry name" value="BULB_LECTIN"/>
    <property type="match status" value="1"/>
</dbReference>
<dbReference type="Pfam" id="PF01453">
    <property type="entry name" value="B_lectin"/>
    <property type="match status" value="1"/>
</dbReference>
<dbReference type="PANTHER" id="PTHR32444">
    <property type="entry name" value="BULB-TYPE LECTIN DOMAIN-CONTAINING PROTEIN"/>
    <property type="match status" value="1"/>
</dbReference>
<keyword evidence="5" id="KW-1185">Reference proteome</keyword>
<name>A0AAP0GXJ2_9ASTR</name>
<accession>A0AAP0GXJ2</accession>
<proteinExistence type="predicted"/>
<gene>
    <name evidence="4" type="ORF">SSX86_017979</name>
</gene>
<comment type="caution">
    <text evidence="4">The sequence shown here is derived from an EMBL/GenBank/DDBJ whole genome shotgun (WGS) entry which is preliminary data.</text>
</comment>
<evidence type="ECO:0000313" key="4">
    <source>
        <dbReference type="EMBL" id="KAK9064107.1"/>
    </source>
</evidence>
<evidence type="ECO:0000259" key="3">
    <source>
        <dbReference type="PROSITE" id="PS50927"/>
    </source>
</evidence>
<protein>
    <recommendedName>
        <fullName evidence="3">Bulb-type lectin domain-containing protein</fullName>
    </recommendedName>
</protein>
<reference evidence="4 5" key="1">
    <citation type="submission" date="2024-04" db="EMBL/GenBank/DDBJ databases">
        <title>The reference genome of an endangered Asteraceae, Deinandra increscens subsp. villosa, native to the Central Coast of California.</title>
        <authorList>
            <person name="Guilliams M."/>
            <person name="Hasenstab-Lehman K."/>
            <person name="Meyer R."/>
            <person name="Mcevoy S."/>
        </authorList>
    </citation>
    <scope>NUCLEOTIDE SEQUENCE [LARGE SCALE GENOMIC DNA]</scope>
    <source>
        <tissue evidence="4">Leaf</tissue>
    </source>
</reference>
<dbReference type="CDD" id="cd00028">
    <property type="entry name" value="B_lectin"/>
    <property type="match status" value="1"/>
</dbReference>
<dbReference type="EMBL" id="JBCNJP010000018">
    <property type="protein sequence ID" value="KAK9064107.1"/>
    <property type="molecule type" value="Genomic_DNA"/>
</dbReference>
<dbReference type="InterPro" id="IPR036426">
    <property type="entry name" value="Bulb-type_lectin_dom_sf"/>
</dbReference>
<dbReference type="AlphaFoldDB" id="A0AAP0GXJ2"/>
<dbReference type="InterPro" id="IPR001480">
    <property type="entry name" value="Bulb-type_lectin_dom"/>
</dbReference>
<organism evidence="4 5">
    <name type="scientific">Deinandra increscens subsp. villosa</name>
    <dbReference type="NCBI Taxonomy" id="3103831"/>
    <lineage>
        <taxon>Eukaryota</taxon>
        <taxon>Viridiplantae</taxon>
        <taxon>Streptophyta</taxon>
        <taxon>Embryophyta</taxon>
        <taxon>Tracheophyta</taxon>
        <taxon>Spermatophyta</taxon>
        <taxon>Magnoliopsida</taxon>
        <taxon>eudicotyledons</taxon>
        <taxon>Gunneridae</taxon>
        <taxon>Pentapetalae</taxon>
        <taxon>asterids</taxon>
        <taxon>campanulids</taxon>
        <taxon>Asterales</taxon>
        <taxon>Asteraceae</taxon>
        <taxon>Asteroideae</taxon>
        <taxon>Heliantheae alliance</taxon>
        <taxon>Madieae</taxon>
        <taxon>Madiinae</taxon>
        <taxon>Deinandra</taxon>
    </lineage>
</organism>